<dbReference type="Pfam" id="PF00392">
    <property type="entry name" value="GntR"/>
    <property type="match status" value="1"/>
</dbReference>
<reference evidence="7" key="1">
    <citation type="journal article" date="2019" name="Int. J. Syst. Evol. Microbiol.">
        <title>The Global Catalogue of Microorganisms (GCM) 10K type strain sequencing project: providing services to taxonomists for standard genome sequencing and annotation.</title>
        <authorList>
            <consortium name="The Broad Institute Genomics Platform"/>
            <consortium name="The Broad Institute Genome Sequencing Center for Infectious Disease"/>
            <person name="Wu L."/>
            <person name="Ma J."/>
        </authorList>
    </citation>
    <scope>NUCLEOTIDE SEQUENCE [LARGE SCALE GENOMIC DNA]</scope>
    <source>
        <strain evidence="7">CGMCC 4.7645</strain>
    </source>
</reference>
<evidence type="ECO:0000313" key="6">
    <source>
        <dbReference type="EMBL" id="MFD2414842.1"/>
    </source>
</evidence>
<keyword evidence="1" id="KW-0805">Transcription regulation</keyword>
<dbReference type="RefSeq" id="WP_378260090.1">
    <property type="nucleotide sequence ID" value="NZ_JBHUKR010000002.1"/>
</dbReference>
<dbReference type="CDD" id="cd07377">
    <property type="entry name" value="WHTH_GntR"/>
    <property type="match status" value="1"/>
</dbReference>
<proteinExistence type="predicted"/>
<keyword evidence="2" id="KW-0238">DNA-binding</keyword>
<dbReference type="Proteomes" id="UP001597417">
    <property type="component" value="Unassembled WGS sequence"/>
</dbReference>
<name>A0ABW5FLZ2_9PSEU</name>
<accession>A0ABW5FLZ2</accession>
<sequence length="121" mass="13307">MFAQTHQDRAISPRMSQVIDRDALAGYLYVQVADHLAQRIATGELAMGTGLPSELKLAREYGVSLGTMRHATQVLRKRGLVITVQSKGTFVVAQPEVDTNDDRREDEPQASRRLPCGSSTP</sequence>
<gene>
    <name evidence="6" type="ORF">ACFSXZ_00675</name>
</gene>
<comment type="caution">
    <text evidence="6">The sequence shown here is derived from an EMBL/GenBank/DDBJ whole genome shotgun (WGS) entry which is preliminary data.</text>
</comment>
<dbReference type="InterPro" id="IPR000524">
    <property type="entry name" value="Tscrpt_reg_HTH_GntR"/>
</dbReference>
<dbReference type="PANTHER" id="PTHR44846:SF17">
    <property type="entry name" value="GNTR-FAMILY TRANSCRIPTIONAL REGULATOR"/>
    <property type="match status" value="1"/>
</dbReference>
<organism evidence="6 7">
    <name type="scientific">Amycolatopsis pigmentata</name>
    <dbReference type="NCBI Taxonomy" id="450801"/>
    <lineage>
        <taxon>Bacteria</taxon>
        <taxon>Bacillati</taxon>
        <taxon>Actinomycetota</taxon>
        <taxon>Actinomycetes</taxon>
        <taxon>Pseudonocardiales</taxon>
        <taxon>Pseudonocardiaceae</taxon>
        <taxon>Amycolatopsis</taxon>
    </lineage>
</organism>
<keyword evidence="7" id="KW-1185">Reference proteome</keyword>
<evidence type="ECO:0000259" key="5">
    <source>
        <dbReference type="PROSITE" id="PS50949"/>
    </source>
</evidence>
<dbReference type="SUPFAM" id="SSF46785">
    <property type="entry name" value="Winged helix' DNA-binding domain"/>
    <property type="match status" value="1"/>
</dbReference>
<keyword evidence="3" id="KW-0804">Transcription</keyword>
<evidence type="ECO:0000256" key="4">
    <source>
        <dbReference type="SAM" id="MobiDB-lite"/>
    </source>
</evidence>
<dbReference type="SMART" id="SM00345">
    <property type="entry name" value="HTH_GNTR"/>
    <property type="match status" value="1"/>
</dbReference>
<feature type="region of interest" description="Disordered" evidence="4">
    <location>
        <begin position="93"/>
        <end position="121"/>
    </location>
</feature>
<evidence type="ECO:0000256" key="2">
    <source>
        <dbReference type="ARBA" id="ARBA00023125"/>
    </source>
</evidence>
<evidence type="ECO:0000256" key="3">
    <source>
        <dbReference type="ARBA" id="ARBA00023163"/>
    </source>
</evidence>
<dbReference type="InterPro" id="IPR036390">
    <property type="entry name" value="WH_DNA-bd_sf"/>
</dbReference>
<feature type="domain" description="HTH gntR-type" evidence="5">
    <location>
        <begin position="26"/>
        <end position="94"/>
    </location>
</feature>
<dbReference type="InterPro" id="IPR036388">
    <property type="entry name" value="WH-like_DNA-bd_sf"/>
</dbReference>
<dbReference type="PANTHER" id="PTHR44846">
    <property type="entry name" value="MANNOSYL-D-GLYCERATE TRANSPORT/METABOLISM SYSTEM REPRESSOR MNGR-RELATED"/>
    <property type="match status" value="1"/>
</dbReference>
<dbReference type="PROSITE" id="PS50949">
    <property type="entry name" value="HTH_GNTR"/>
    <property type="match status" value="1"/>
</dbReference>
<evidence type="ECO:0000256" key="1">
    <source>
        <dbReference type="ARBA" id="ARBA00023015"/>
    </source>
</evidence>
<dbReference type="InterPro" id="IPR050679">
    <property type="entry name" value="Bact_HTH_transcr_reg"/>
</dbReference>
<protein>
    <submittedName>
        <fullName evidence="6">GntR family transcriptional regulator</fullName>
    </submittedName>
</protein>
<dbReference type="Gene3D" id="1.10.10.10">
    <property type="entry name" value="Winged helix-like DNA-binding domain superfamily/Winged helix DNA-binding domain"/>
    <property type="match status" value="1"/>
</dbReference>
<dbReference type="EMBL" id="JBHUKR010000002">
    <property type="protein sequence ID" value="MFD2414842.1"/>
    <property type="molecule type" value="Genomic_DNA"/>
</dbReference>
<evidence type="ECO:0000313" key="7">
    <source>
        <dbReference type="Proteomes" id="UP001597417"/>
    </source>
</evidence>
<feature type="compositionally biased region" description="Basic and acidic residues" evidence="4">
    <location>
        <begin position="100"/>
        <end position="110"/>
    </location>
</feature>